<dbReference type="SUPFAM" id="SSF55120">
    <property type="entry name" value="Pseudouridine synthase"/>
    <property type="match status" value="1"/>
</dbReference>
<dbReference type="InterPro" id="IPR020103">
    <property type="entry name" value="PsdUridine_synth_cat_dom_sf"/>
</dbReference>
<dbReference type="PANTHER" id="PTHR13195:SF0">
    <property type="entry name" value="PSEUDOURIDYLATE SYNTHASE TRUB2, MITOCHONDRIAL"/>
    <property type="match status" value="1"/>
</dbReference>
<feature type="domain" description="Pseudouridine synthase II N-terminal" evidence="2">
    <location>
        <begin position="97"/>
        <end position="229"/>
    </location>
</feature>
<evidence type="ECO:0000313" key="3">
    <source>
        <dbReference type="EMBL" id="KAL0276259.1"/>
    </source>
</evidence>
<sequence length="317" mass="36232">MMPAIVGRNILRELNGVCCIYKPSLVSKHYILDKFRTQLCKDANEKYQRPPVDILDINNDEGEITVKLRPSYMDNVLVSGPRFVKDDMSLAVSPLSSKASGVCAMGINYGITDLNKLMKYNPMKVYQIKGVLGVATQFLFKDQKVVARVKVKNAHMNTMEKILSSFQSSHHRKAFFSLGIDMQSQKAYELACQGMLKPYSKDTPFIYSIKCIEFDAPNFTIEVKCMNDTEDYLLRLIYEIGLKFRTVAHCTGIRCIRYGPFTVKDSLIPQEWTLQTIKHNIRNCEPLLRYVFENARKDFLQPVNDSESHSPLEVASK</sequence>
<dbReference type="InterPro" id="IPR002501">
    <property type="entry name" value="PsdUridine_synth_N"/>
</dbReference>
<accession>A0AAW2I277</accession>
<dbReference type="InterPro" id="IPR039048">
    <property type="entry name" value="Trub2"/>
</dbReference>
<dbReference type="EMBL" id="JARGDH010000002">
    <property type="protein sequence ID" value="KAL0276259.1"/>
    <property type="molecule type" value="Genomic_DNA"/>
</dbReference>
<dbReference type="GO" id="GO:0001522">
    <property type="term" value="P:pseudouridine synthesis"/>
    <property type="evidence" value="ECO:0007669"/>
    <property type="project" value="InterPro"/>
</dbReference>
<protein>
    <recommendedName>
        <fullName evidence="2">Pseudouridine synthase II N-terminal domain-containing protein</fullName>
    </recommendedName>
</protein>
<comment type="similarity">
    <text evidence="1">Belongs to the pseudouridine synthase TruB family.</text>
</comment>
<dbReference type="Gene3D" id="3.30.2350.10">
    <property type="entry name" value="Pseudouridine synthase"/>
    <property type="match status" value="1"/>
</dbReference>
<dbReference type="AlphaFoldDB" id="A0AAW2I277"/>
<gene>
    <name evidence="3" type="ORF">PYX00_003865</name>
</gene>
<reference evidence="3" key="1">
    <citation type="journal article" date="2024" name="Gigascience">
        <title>Chromosome-level genome of the poultry shaft louse Menopon gallinae provides insight into the host-switching and adaptive evolution of parasitic lice.</title>
        <authorList>
            <person name="Xu Y."/>
            <person name="Ma L."/>
            <person name="Liu S."/>
            <person name="Liang Y."/>
            <person name="Liu Q."/>
            <person name="He Z."/>
            <person name="Tian L."/>
            <person name="Duan Y."/>
            <person name="Cai W."/>
            <person name="Li H."/>
            <person name="Song F."/>
        </authorList>
    </citation>
    <scope>NUCLEOTIDE SEQUENCE</scope>
    <source>
        <strain evidence="3">Cailab_2023a</strain>
    </source>
</reference>
<dbReference type="GO" id="GO:0006396">
    <property type="term" value="P:RNA processing"/>
    <property type="evidence" value="ECO:0007669"/>
    <property type="project" value="InterPro"/>
</dbReference>
<proteinExistence type="inferred from homology"/>
<name>A0AAW2I277_9NEOP</name>
<dbReference type="Pfam" id="PF01509">
    <property type="entry name" value="TruB_N"/>
    <property type="match status" value="1"/>
</dbReference>
<dbReference type="PANTHER" id="PTHR13195">
    <property type="entry name" value="PSEUDOURIDINE SYNTHASE-RELATED"/>
    <property type="match status" value="1"/>
</dbReference>
<organism evidence="3">
    <name type="scientific">Menopon gallinae</name>
    <name type="common">poultry shaft louse</name>
    <dbReference type="NCBI Taxonomy" id="328185"/>
    <lineage>
        <taxon>Eukaryota</taxon>
        <taxon>Metazoa</taxon>
        <taxon>Ecdysozoa</taxon>
        <taxon>Arthropoda</taxon>
        <taxon>Hexapoda</taxon>
        <taxon>Insecta</taxon>
        <taxon>Pterygota</taxon>
        <taxon>Neoptera</taxon>
        <taxon>Paraneoptera</taxon>
        <taxon>Psocodea</taxon>
        <taxon>Troctomorpha</taxon>
        <taxon>Phthiraptera</taxon>
        <taxon>Amblycera</taxon>
        <taxon>Menoponidae</taxon>
        <taxon>Menopon</taxon>
    </lineage>
</organism>
<dbReference type="GO" id="GO:0009982">
    <property type="term" value="F:pseudouridine synthase activity"/>
    <property type="evidence" value="ECO:0007669"/>
    <property type="project" value="InterPro"/>
</dbReference>
<evidence type="ECO:0000256" key="1">
    <source>
        <dbReference type="ARBA" id="ARBA00008999"/>
    </source>
</evidence>
<dbReference type="GO" id="GO:0003723">
    <property type="term" value="F:RNA binding"/>
    <property type="evidence" value="ECO:0007669"/>
    <property type="project" value="InterPro"/>
</dbReference>
<comment type="caution">
    <text evidence="3">The sequence shown here is derived from an EMBL/GenBank/DDBJ whole genome shotgun (WGS) entry which is preliminary data.</text>
</comment>
<evidence type="ECO:0000259" key="2">
    <source>
        <dbReference type="Pfam" id="PF01509"/>
    </source>
</evidence>